<dbReference type="InterPro" id="IPR036259">
    <property type="entry name" value="MFS_trans_sf"/>
</dbReference>
<evidence type="ECO:0000256" key="3">
    <source>
        <dbReference type="ARBA" id="ARBA00022989"/>
    </source>
</evidence>
<feature type="domain" description="Major facilitator superfamily (MFS) profile" evidence="7">
    <location>
        <begin position="26"/>
        <end position="453"/>
    </location>
</feature>
<accession>A0ABU8LCS1</accession>
<feature type="transmembrane region" description="Helical" evidence="6">
    <location>
        <begin position="149"/>
        <end position="171"/>
    </location>
</feature>
<name>A0ABU8LCS1_9MICO</name>
<feature type="transmembrane region" description="Helical" evidence="6">
    <location>
        <begin position="365"/>
        <end position="389"/>
    </location>
</feature>
<evidence type="ECO:0000256" key="1">
    <source>
        <dbReference type="ARBA" id="ARBA00004651"/>
    </source>
</evidence>
<feature type="transmembrane region" description="Helical" evidence="6">
    <location>
        <begin position="177"/>
        <end position="199"/>
    </location>
</feature>
<dbReference type="PANTHER" id="PTHR23501:SF154">
    <property type="entry name" value="MULTIDRUG-EFFLUX TRANSPORTER RV1634-RELATED"/>
    <property type="match status" value="1"/>
</dbReference>
<feature type="transmembrane region" description="Helical" evidence="6">
    <location>
        <begin position="23"/>
        <end position="48"/>
    </location>
</feature>
<feature type="transmembrane region" description="Helical" evidence="6">
    <location>
        <begin position="299"/>
        <end position="317"/>
    </location>
</feature>
<evidence type="ECO:0000259" key="7">
    <source>
        <dbReference type="PROSITE" id="PS50850"/>
    </source>
</evidence>
<sequence>MASETDTAPGPTRAPSGILVGEYLWITIGACALVFLGAFESLAVTTVMPVVSADLGGERLYALAFAGPLATGVIGMVVAGNWSDRRGPSAPLYTSVAAFVVGLLVAGFASTMEIFVVARFAQGLGSGAMTVALYVVVARVYPKDRLPAIFAAFAAAWVVPSLIGPTVAGFVTELLSWHWVFLGVVVLVVFALLMVVPALKGLSREGDSAAPWALGRLGWAVLAAIAVLVLNLTGDVPAVGPALAAVAIVIALIAVRPLVPKGALLVRRGLPAVIFVRAVVAAAFFATQIYLPYLLVDEYAFTPTLAGLVLTGAALAWSTASMVQGKLGMRLASERAVLIGTALVLSGVAVVLVATTLVLSPVVIFAAWVFAGAGMGLASPRLSTLILSMSTPEDQGFNSSAMTVADSFGTALALAVTGVLFAALSAGGYGFIVVFGLAALLALVAVVAAPRVQNSGRTGDFRRSGPDSGAAVVNSPEL</sequence>
<evidence type="ECO:0000256" key="6">
    <source>
        <dbReference type="SAM" id="Phobius"/>
    </source>
</evidence>
<protein>
    <submittedName>
        <fullName evidence="8">MFS transporter</fullName>
    </submittedName>
</protein>
<feature type="transmembrane region" description="Helical" evidence="6">
    <location>
        <begin position="92"/>
        <end position="110"/>
    </location>
</feature>
<feature type="transmembrane region" description="Helical" evidence="6">
    <location>
        <begin position="238"/>
        <end position="259"/>
    </location>
</feature>
<reference evidence="8 9" key="1">
    <citation type="submission" date="2024-02" db="EMBL/GenBank/DDBJ databases">
        <authorList>
            <person name="Saticioglu I.B."/>
        </authorList>
    </citation>
    <scope>NUCLEOTIDE SEQUENCE [LARGE SCALE GENOMIC DNA]</scope>
    <source>
        <strain evidence="8 9">Mu-80</strain>
    </source>
</reference>
<feature type="transmembrane region" description="Helical" evidence="6">
    <location>
        <begin position="337"/>
        <end position="359"/>
    </location>
</feature>
<feature type="transmembrane region" description="Helical" evidence="6">
    <location>
        <begin position="429"/>
        <end position="449"/>
    </location>
</feature>
<keyword evidence="2 6" id="KW-0812">Transmembrane</keyword>
<keyword evidence="9" id="KW-1185">Reference proteome</keyword>
<evidence type="ECO:0000256" key="5">
    <source>
        <dbReference type="SAM" id="MobiDB-lite"/>
    </source>
</evidence>
<organism evidence="8 9">
    <name type="scientific">Microbacterium bandirmense</name>
    <dbReference type="NCBI Taxonomy" id="3122050"/>
    <lineage>
        <taxon>Bacteria</taxon>
        <taxon>Bacillati</taxon>
        <taxon>Actinomycetota</taxon>
        <taxon>Actinomycetes</taxon>
        <taxon>Micrococcales</taxon>
        <taxon>Microbacteriaceae</taxon>
        <taxon>Microbacterium</taxon>
    </lineage>
</organism>
<dbReference type="EMBL" id="JBBDGM010000010">
    <property type="protein sequence ID" value="MEJ1089135.1"/>
    <property type="molecule type" value="Genomic_DNA"/>
</dbReference>
<feature type="region of interest" description="Disordered" evidence="5">
    <location>
        <begin position="457"/>
        <end position="478"/>
    </location>
</feature>
<comment type="caution">
    <text evidence="8">The sequence shown here is derived from an EMBL/GenBank/DDBJ whole genome shotgun (WGS) entry which is preliminary data.</text>
</comment>
<feature type="transmembrane region" description="Helical" evidence="6">
    <location>
        <begin position="271"/>
        <end position="293"/>
    </location>
</feature>
<comment type="subcellular location">
    <subcellularLocation>
        <location evidence="1">Cell membrane</location>
        <topology evidence="1">Multi-pass membrane protein</topology>
    </subcellularLocation>
</comment>
<dbReference type="PANTHER" id="PTHR23501">
    <property type="entry name" value="MAJOR FACILITATOR SUPERFAMILY"/>
    <property type="match status" value="1"/>
</dbReference>
<evidence type="ECO:0000313" key="8">
    <source>
        <dbReference type="EMBL" id="MEJ1089135.1"/>
    </source>
</evidence>
<keyword evidence="4 6" id="KW-0472">Membrane</keyword>
<feature type="transmembrane region" description="Helical" evidence="6">
    <location>
        <begin position="401"/>
        <end position="423"/>
    </location>
</feature>
<gene>
    <name evidence="8" type="ORF">WDU99_12505</name>
</gene>
<evidence type="ECO:0000313" key="9">
    <source>
        <dbReference type="Proteomes" id="UP001371224"/>
    </source>
</evidence>
<feature type="transmembrane region" description="Helical" evidence="6">
    <location>
        <begin position="116"/>
        <end position="137"/>
    </location>
</feature>
<dbReference type="Gene3D" id="1.20.1720.10">
    <property type="entry name" value="Multidrug resistance protein D"/>
    <property type="match status" value="1"/>
</dbReference>
<evidence type="ECO:0000256" key="4">
    <source>
        <dbReference type="ARBA" id="ARBA00023136"/>
    </source>
</evidence>
<evidence type="ECO:0000256" key="2">
    <source>
        <dbReference type="ARBA" id="ARBA00022692"/>
    </source>
</evidence>
<dbReference type="PROSITE" id="PS50850">
    <property type="entry name" value="MFS"/>
    <property type="match status" value="1"/>
</dbReference>
<dbReference type="SUPFAM" id="SSF103473">
    <property type="entry name" value="MFS general substrate transporter"/>
    <property type="match status" value="1"/>
</dbReference>
<feature type="transmembrane region" description="Helical" evidence="6">
    <location>
        <begin position="60"/>
        <end position="80"/>
    </location>
</feature>
<dbReference type="RefSeq" id="WP_337332793.1">
    <property type="nucleotide sequence ID" value="NZ_JBBDGM010000010.1"/>
</dbReference>
<dbReference type="Gene3D" id="1.20.1250.20">
    <property type="entry name" value="MFS general substrate transporter like domains"/>
    <property type="match status" value="1"/>
</dbReference>
<dbReference type="InterPro" id="IPR020846">
    <property type="entry name" value="MFS_dom"/>
</dbReference>
<feature type="transmembrane region" description="Helical" evidence="6">
    <location>
        <begin position="211"/>
        <end position="232"/>
    </location>
</feature>
<dbReference type="Proteomes" id="UP001371224">
    <property type="component" value="Unassembled WGS sequence"/>
</dbReference>
<dbReference type="InterPro" id="IPR011701">
    <property type="entry name" value="MFS"/>
</dbReference>
<dbReference type="Pfam" id="PF07690">
    <property type="entry name" value="MFS_1"/>
    <property type="match status" value="2"/>
</dbReference>
<keyword evidence="3 6" id="KW-1133">Transmembrane helix</keyword>
<dbReference type="PRINTS" id="PR01036">
    <property type="entry name" value="TCRTETB"/>
</dbReference>
<proteinExistence type="predicted"/>